<protein>
    <submittedName>
        <fullName evidence="1">Uncharacterized protein</fullName>
    </submittedName>
</protein>
<reference evidence="1" key="2">
    <citation type="submission" date="2025-09" db="UniProtKB">
        <authorList>
            <consortium name="EnsemblPlants"/>
        </authorList>
    </citation>
    <scope>IDENTIFICATION</scope>
</reference>
<proteinExistence type="predicted"/>
<name>A0ACD5Y179_AVESA</name>
<reference evidence="1" key="1">
    <citation type="submission" date="2021-05" db="EMBL/GenBank/DDBJ databases">
        <authorList>
            <person name="Scholz U."/>
            <person name="Mascher M."/>
            <person name="Fiebig A."/>
        </authorList>
    </citation>
    <scope>NUCLEOTIDE SEQUENCE [LARGE SCALE GENOMIC DNA]</scope>
</reference>
<organism evidence="1 2">
    <name type="scientific">Avena sativa</name>
    <name type="common">Oat</name>
    <dbReference type="NCBI Taxonomy" id="4498"/>
    <lineage>
        <taxon>Eukaryota</taxon>
        <taxon>Viridiplantae</taxon>
        <taxon>Streptophyta</taxon>
        <taxon>Embryophyta</taxon>
        <taxon>Tracheophyta</taxon>
        <taxon>Spermatophyta</taxon>
        <taxon>Magnoliopsida</taxon>
        <taxon>Liliopsida</taxon>
        <taxon>Poales</taxon>
        <taxon>Poaceae</taxon>
        <taxon>BOP clade</taxon>
        <taxon>Pooideae</taxon>
        <taxon>Poodae</taxon>
        <taxon>Poeae</taxon>
        <taxon>Poeae Chloroplast Group 1 (Aveneae type)</taxon>
        <taxon>Aveninae</taxon>
        <taxon>Avena</taxon>
    </lineage>
</organism>
<evidence type="ECO:0000313" key="1">
    <source>
        <dbReference type="EnsemblPlants" id="AVESA.00010b.r2.5CG0885720.1.CDS.1"/>
    </source>
</evidence>
<evidence type="ECO:0000313" key="2">
    <source>
        <dbReference type="Proteomes" id="UP001732700"/>
    </source>
</evidence>
<keyword evidence="2" id="KW-1185">Reference proteome</keyword>
<dbReference type="EnsemblPlants" id="AVESA.00010b.r2.5CG0885720.1">
    <property type="protein sequence ID" value="AVESA.00010b.r2.5CG0885720.1.CDS.1"/>
    <property type="gene ID" value="AVESA.00010b.r2.5CG0885720"/>
</dbReference>
<accession>A0ACD5Y179</accession>
<dbReference type="Proteomes" id="UP001732700">
    <property type="component" value="Chromosome 5C"/>
</dbReference>
<sequence>MAGFLCFMMPPKMNLRGVVDGDYDGGSHRAAATVTADEFKEWLRRFDVDRDGRISRDELRRAMRALRVRFTGHRARRGISFADADGDGYIDDSEIDRLVEFARKNLGLRIVAC</sequence>